<sequence>MNGSKILVTPVFNTYIARKRLEASYDLLTKYIEPGDELTIIAGCFKDVPGGTYFGAERVLIDKLNIIIDVKDVEERWALLTDSHIDGCSKCKDPIFLLIK</sequence>
<dbReference type="Proteomes" id="UP000225074">
    <property type="component" value="Genome"/>
</dbReference>
<dbReference type="GeneID" id="65109785"/>
<reference evidence="1 2" key="1">
    <citation type="submission" date="2017-05" db="EMBL/GenBank/DDBJ databases">
        <title>Environmental T4-family bacteriophages evolve to escape abortive infection via multiple routes in a bacterial host employing #altruistic suicide# through Type III toxin-antitoxin systems.</title>
        <authorList>
            <person name="Chen B."/>
            <person name="Akusobi C."/>
            <person name="Fang X."/>
            <person name="Salmond G.P.C."/>
        </authorList>
    </citation>
    <scope>NUCLEOTIDE SEQUENCE [LARGE SCALE GENOMIC DNA]</scope>
</reference>
<evidence type="ECO:0000313" key="1">
    <source>
        <dbReference type="EMBL" id="ARW58044.1"/>
    </source>
</evidence>
<keyword evidence="2" id="KW-1185">Reference proteome</keyword>
<protein>
    <submittedName>
        <fullName evidence="1">Uncharacterized protein</fullName>
    </submittedName>
</protein>
<organism evidence="1 2">
    <name type="scientific">Serratia phage X20</name>
    <dbReference type="NCBI Taxonomy" id="2006942"/>
    <lineage>
        <taxon>Viruses</taxon>
        <taxon>Duplodnaviria</taxon>
        <taxon>Heunggongvirae</taxon>
        <taxon>Uroviricota</taxon>
        <taxon>Caudoviricetes</taxon>
        <taxon>Pantevenvirales</taxon>
        <taxon>Straboviridae</taxon>
        <taxon>Tevenvirinae</taxon>
        <taxon>Winklervirus</taxon>
        <taxon>Winklervirus xtwenty</taxon>
    </lineage>
</organism>
<dbReference type="KEGG" id="vg:65109785"/>
<proteinExistence type="predicted"/>
<accession>A0A1Z1LYZ1</accession>
<name>A0A1Z1LYZ1_9CAUD</name>
<dbReference type="RefSeq" id="YP_010092222.1">
    <property type="nucleotide sequence ID" value="NC_055728.1"/>
</dbReference>
<evidence type="ECO:0000313" key="2">
    <source>
        <dbReference type="Proteomes" id="UP000225074"/>
    </source>
</evidence>
<dbReference type="EMBL" id="MF036692">
    <property type="protein sequence ID" value="ARW58044.1"/>
    <property type="molecule type" value="Genomic_DNA"/>
</dbReference>